<feature type="region of interest" description="Disordered" evidence="1">
    <location>
        <begin position="1"/>
        <end position="40"/>
    </location>
</feature>
<feature type="non-terminal residue" evidence="2">
    <location>
        <position position="1"/>
    </location>
</feature>
<gene>
    <name evidence="2" type="ORF">EGW08_022249</name>
</gene>
<protein>
    <submittedName>
        <fullName evidence="2">Uncharacterized protein</fullName>
    </submittedName>
</protein>
<reference evidence="2 3" key="1">
    <citation type="submission" date="2019-01" db="EMBL/GenBank/DDBJ databases">
        <title>A draft genome assembly of the solar-powered sea slug Elysia chlorotica.</title>
        <authorList>
            <person name="Cai H."/>
            <person name="Li Q."/>
            <person name="Fang X."/>
            <person name="Li J."/>
            <person name="Curtis N.E."/>
            <person name="Altenburger A."/>
            <person name="Shibata T."/>
            <person name="Feng M."/>
            <person name="Maeda T."/>
            <person name="Schwartz J.A."/>
            <person name="Shigenobu S."/>
            <person name="Lundholm N."/>
            <person name="Nishiyama T."/>
            <person name="Yang H."/>
            <person name="Hasebe M."/>
            <person name="Li S."/>
            <person name="Pierce S.K."/>
            <person name="Wang J."/>
        </authorList>
    </citation>
    <scope>NUCLEOTIDE SEQUENCE [LARGE SCALE GENOMIC DNA]</scope>
    <source>
        <strain evidence="2">EC2010</strain>
        <tissue evidence="2">Whole organism of an adult</tissue>
    </source>
</reference>
<feature type="compositionally biased region" description="Gly residues" evidence="1">
    <location>
        <begin position="279"/>
        <end position="290"/>
    </location>
</feature>
<proteinExistence type="predicted"/>
<evidence type="ECO:0000256" key="1">
    <source>
        <dbReference type="SAM" id="MobiDB-lite"/>
    </source>
</evidence>
<feature type="compositionally biased region" description="Polar residues" evidence="1">
    <location>
        <begin position="419"/>
        <end position="446"/>
    </location>
</feature>
<dbReference type="AlphaFoldDB" id="A0A433SLI8"/>
<feature type="compositionally biased region" description="Polar residues" evidence="1">
    <location>
        <begin position="543"/>
        <end position="555"/>
    </location>
</feature>
<feature type="compositionally biased region" description="Polar residues" evidence="1">
    <location>
        <begin position="254"/>
        <end position="263"/>
    </location>
</feature>
<feature type="compositionally biased region" description="Basic and acidic residues" evidence="1">
    <location>
        <begin position="405"/>
        <end position="414"/>
    </location>
</feature>
<feature type="compositionally biased region" description="Basic residues" evidence="1">
    <location>
        <begin position="7"/>
        <end position="18"/>
    </location>
</feature>
<dbReference type="Proteomes" id="UP000271974">
    <property type="component" value="Unassembled WGS sequence"/>
</dbReference>
<feature type="region of interest" description="Disordered" evidence="1">
    <location>
        <begin position="211"/>
        <end position="336"/>
    </location>
</feature>
<evidence type="ECO:0000313" key="2">
    <source>
        <dbReference type="EMBL" id="RUS69988.1"/>
    </source>
</evidence>
<feature type="compositionally biased region" description="Polar residues" evidence="1">
    <location>
        <begin position="585"/>
        <end position="602"/>
    </location>
</feature>
<comment type="caution">
    <text evidence="2">The sequence shown here is derived from an EMBL/GenBank/DDBJ whole genome shotgun (WGS) entry which is preliminary data.</text>
</comment>
<feature type="region of interest" description="Disordered" evidence="1">
    <location>
        <begin position="528"/>
        <end position="555"/>
    </location>
</feature>
<feature type="region of interest" description="Disordered" evidence="1">
    <location>
        <begin position="572"/>
        <end position="611"/>
    </location>
</feature>
<feature type="compositionally biased region" description="Low complexity" evidence="1">
    <location>
        <begin position="77"/>
        <end position="88"/>
    </location>
</feature>
<feature type="region of interest" description="Disordered" evidence="1">
    <location>
        <begin position="69"/>
        <end position="89"/>
    </location>
</feature>
<organism evidence="2 3">
    <name type="scientific">Elysia chlorotica</name>
    <name type="common">Eastern emerald elysia</name>
    <name type="synonym">Sea slug</name>
    <dbReference type="NCBI Taxonomy" id="188477"/>
    <lineage>
        <taxon>Eukaryota</taxon>
        <taxon>Metazoa</taxon>
        <taxon>Spiralia</taxon>
        <taxon>Lophotrochozoa</taxon>
        <taxon>Mollusca</taxon>
        <taxon>Gastropoda</taxon>
        <taxon>Heterobranchia</taxon>
        <taxon>Euthyneura</taxon>
        <taxon>Panpulmonata</taxon>
        <taxon>Sacoglossa</taxon>
        <taxon>Placobranchoidea</taxon>
        <taxon>Plakobranchidae</taxon>
        <taxon>Elysia</taxon>
    </lineage>
</organism>
<name>A0A433SLI8_ELYCH</name>
<evidence type="ECO:0000313" key="3">
    <source>
        <dbReference type="Proteomes" id="UP000271974"/>
    </source>
</evidence>
<accession>A0A433SLI8</accession>
<feature type="region of interest" description="Disordered" evidence="1">
    <location>
        <begin position="379"/>
        <end position="472"/>
    </location>
</feature>
<feature type="compositionally biased region" description="Polar residues" evidence="1">
    <location>
        <begin position="379"/>
        <end position="401"/>
    </location>
</feature>
<dbReference type="EMBL" id="RQTK01001519">
    <property type="protein sequence ID" value="RUS69988.1"/>
    <property type="molecule type" value="Genomic_DNA"/>
</dbReference>
<dbReference type="OrthoDB" id="10652235at2759"/>
<sequence length="798" mass="83739">HPQQQQKARRLQHPHGRASQHPNLPPRSRQFPALSGRGRGGHRALISPLLSDTDSYDFFPEGSVSVGVAQFPHGSDNNNNNNNNNTNTKSDKACVHALPLTKANQAVGTGSAAVGFSKQTAALKGGVRIHQADYDNVVGAKPALGRVLDEGGGTGGEDIIVHTFTYQDRGVMVEQGEGAGDWGEGEPAIDRREETICIGPRPHTTARLTAAARGGTARDGAGAERWASCERGGDRRSGEGGAGEHCSRTVAPLSVSTGSQCTARDSRHSSAVGKACTARGGGGGGGGWREAGGVASVSHELNNRRETQAKTALTRSDRAVGDDGSGAHSTGGADDDVTLQNGAAVVGTTSLNATSESGLSHISAIQEDNTCVTDYSASNLTRRGTNNDQSTENSTESSVCVASQDKSDNNHHIDGGATNIHSNSNRNSVDCTSGASEMGNQTSNAKVSIASADSGPRKIFRDKKVQGPASRVDTTVHFRKDNSDTTDSDGGSISIVSETKLTSPVVVNGVDTPLTAPVVRDVLNDLNKAPLKSTDSPDYEEATSANNRNDFNNIPPSVELVATEVCDVREKTLSGSSSTLTPLPNDSQMSPVENGQDSPTLVTTTNGSAPTTTTAAAVTQLGETARSVKLGPKTEDIYALPVPREMRPQPKCVLVRQRDVREEDESQAAAPPPLPDRLSEDAALTSPEEASPGSQPHARQLNTVQVTCQMKKSHTTCGSLNRAASARDGSGDCPSFRGYYYNSACAPEPGYDYFSLGRKPKRVTRVKTLTDSHGMAMSLDKLLKLRQAGTRRAAPTPS</sequence>
<feature type="compositionally biased region" description="Low complexity" evidence="1">
    <location>
        <begin position="573"/>
        <end position="584"/>
    </location>
</feature>
<keyword evidence="3" id="KW-1185">Reference proteome</keyword>
<feature type="compositionally biased region" description="Basic and acidic residues" evidence="1">
    <location>
        <begin position="227"/>
        <end position="238"/>
    </location>
</feature>
<feature type="region of interest" description="Disordered" evidence="1">
    <location>
        <begin position="658"/>
        <end position="699"/>
    </location>
</feature>
<feature type="compositionally biased region" description="Low complexity" evidence="1">
    <location>
        <begin position="211"/>
        <end position="225"/>
    </location>
</feature>